<gene>
    <name evidence="1" type="ORF">A3E32_02330</name>
</gene>
<dbReference type="SUPFAM" id="SSF50118">
    <property type="entry name" value="Cell growth inhibitor/plasmid maintenance toxic component"/>
    <property type="match status" value="1"/>
</dbReference>
<sequence>MKKDFDDWNKKKKKIHKNDNAPFCHERELWWGALGVNIGSEQDGSGKEDSRPILVLKGLSVQTCVVIPLTTSTSIHTLRPSVGIVEDEEAHALMSQIRVIDTKRLIRKIGYLDKKIFQQIRKIAKDML</sequence>
<dbReference type="InterPro" id="IPR003477">
    <property type="entry name" value="PemK-like"/>
</dbReference>
<dbReference type="GO" id="GO:0003677">
    <property type="term" value="F:DNA binding"/>
    <property type="evidence" value="ECO:0007669"/>
    <property type="project" value="InterPro"/>
</dbReference>
<proteinExistence type="predicted"/>
<dbReference type="Proteomes" id="UP000178530">
    <property type="component" value="Unassembled WGS sequence"/>
</dbReference>
<evidence type="ECO:0000313" key="2">
    <source>
        <dbReference type="Proteomes" id="UP000178530"/>
    </source>
</evidence>
<organism evidence="1 2">
    <name type="scientific">Candidatus Zambryskibacteria bacterium RIFCSPHIGHO2_12_FULL_38_37</name>
    <dbReference type="NCBI Taxonomy" id="1802751"/>
    <lineage>
        <taxon>Bacteria</taxon>
        <taxon>Candidatus Zambryskiibacteriota</taxon>
    </lineage>
</organism>
<evidence type="ECO:0000313" key="1">
    <source>
        <dbReference type="EMBL" id="OHA97290.1"/>
    </source>
</evidence>
<dbReference type="Pfam" id="PF02452">
    <property type="entry name" value="PemK_toxin"/>
    <property type="match status" value="1"/>
</dbReference>
<protein>
    <submittedName>
        <fullName evidence="1">Uncharacterized protein</fullName>
    </submittedName>
</protein>
<accession>A0A1G2TJ18</accession>
<comment type="caution">
    <text evidence="1">The sequence shown here is derived from an EMBL/GenBank/DDBJ whole genome shotgun (WGS) entry which is preliminary data.</text>
</comment>
<dbReference type="EMBL" id="MHVU01000049">
    <property type="protein sequence ID" value="OHA97290.1"/>
    <property type="molecule type" value="Genomic_DNA"/>
</dbReference>
<dbReference type="InterPro" id="IPR011067">
    <property type="entry name" value="Plasmid_toxin/cell-grow_inhib"/>
</dbReference>
<dbReference type="Gene3D" id="2.30.30.110">
    <property type="match status" value="1"/>
</dbReference>
<dbReference type="AlphaFoldDB" id="A0A1G2TJ18"/>
<name>A0A1G2TJ18_9BACT</name>
<reference evidence="1 2" key="1">
    <citation type="journal article" date="2016" name="Nat. Commun.">
        <title>Thousands of microbial genomes shed light on interconnected biogeochemical processes in an aquifer system.</title>
        <authorList>
            <person name="Anantharaman K."/>
            <person name="Brown C.T."/>
            <person name="Hug L.A."/>
            <person name="Sharon I."/>
            <person name="Castelle C.J."/>
            <person name="Probst A.J."/>
            <person name="Thomas B.C."/>
            <person name="Singh A."/>
            <person name="Wilkins M.J."/>
            <person name="Karaoz U."/>
            <person name="Brodie E.L."/>
            <person name="Williams K.H."/>
            <person name="Hubbard S.S."/>
            <person name="Banfield J.F."/>
        </authorList>
    </citation>
    <scope>NUCLEOTIDE SEQUENCE [LARGE SCALE GENOMIC DNA]</scope>
</reference>